<dbReference type="KEGG" id="hazt:108669140"/>
<evidence type="ECO:0000313" key="5">
    <source>
        <dbReference type="RefSeq" id="XP_018011926.1"/>
    </source>
</evidence>
<reference evidence="5 6" key="1">
    <citation type="submission" date="2025-04" db="UniProtKB">
        <authorList>
            <consortium name="RefSeq"/>
        </authorList>
    </citation>
    <scope>IDENTIFICATION</scope>
    <source>
        <tissue evidence="5 6">Whole organism</tissue>
    </source>
</reference>
<feature type="compositionally biased region" description="Basic and acidic residues" evidence="2">
    <location>
        <begin position="29"/>
        <end position="38"/>
    </location>
</feature>
<feature type="compositionally biased region" description="Basic and acidic residues" evidence="2">
    <location>
        <begin position="54"/>
        <end position="72"/>
    </location>
</feature>
<keyword evidence="4" id="KW-1185">Reference proteome</keyword>
<dbReference type="GO" id="GO:0042302">
    <property type="term" value="F:structural constituent of cuticle"/>
    <property type="evidence" value="ECO:0007669"/>
    <property type="project" value="UniProtKB-UniRule"/>
</dbReference>
<dbReference type="GeneID" id="108669140"/>
<dbReference type="PROSITE" id="PS51155">
    <property type="entry name" value="CHIT_BIND_RR_2"/>
    <property type="match status" value="1"/>
</dbReference>
<evidence type="ECO:0000256" key="3">
    <source>
        <dbReference type="SAM" id="SignalP"/>
    </source>
</evidence>
<feature type="region of interest" description="Disordered" evidence="2">
    <location>
        <begin position="29"/>
        <end position="72"/>
    </location>
</feature>
<feature type="region of interest" description="Disordered" evidence="2">
    <location>
        <begin position="199"/>
        <end position="218"/>
    </location>
</feature>
<keyword evidence="3" id="KW-0732">Signal</keyword>
<accession>A0A8B7NEP0</accession>
<proteinExistence type="predicted"/>
<dbReference type="InterPro" id="IPR000618">
    <property type="entry name" value="Insect_cuticle"/>
</dbReference>
<gene>
    <name evidence="5 6" type="primary">LOC108669140</name>
</gene>
<name>A0A8B7NEP0_HYAAZ</name>
<keyword evidence="1" id="KW-0193">Cuticle</keyword>
<evidence type="ECO:0000313" key="6">
    <source>
        <dbReference type="RefSeq" id="XP_018011927.1"/>
    </source>
</evidence>
<dbReference type="RefSeq" id="XP_018011927.1">
    <property type="nucleotide sequence ID" value="XM_018156438.2"/>
</dbReference>
<organism evidence="4 5">
    <name type="scientific">Hyalella azteca</name>
    <name type="common">Amphipod</name>
    <dbReference type="NCBI Taxonomy" id="294128"/>
    <lineage>
        <taxon>Eukaryota</taxon>
        <taxon>Metazoa</taxon>
        <taxon>Ecdysozoa</taxon>
        <taxon>Arthropoda</taxon>
        <taxon>Crustacea</taxon>
        <taxon>Multicrustacea</taxon>
        <taxon>Malacostraca</taxon>
        <taxon>Eumalacostraca</taxon>
        <taxon>Peracarida</taxon>
        <taxon>Amphipoda</taxon>
        <taxon>Senticaudata</taxon>
        <taxon>Talitrida</taxon>
        <taxon>Talitroidea</taxon>
        <taxon>Hyalellidae</taxon>
        <taxon>Hyalella</taxon>
    </lineage>
</organism>
<dbReference type="OMA" id="CALWWSA"/>
<evidence type="ECO:0000256" key="2">
    <source>
        <dbReference type="SAM" id="MobiDB-lite"/>
    </source>
</evidence>
<feature type="compositionally biased region" description="Acidic residues" evidence="2">
    <location>
        <begin position="209"/>
        <end position="218"/>
    </location>
</feature>
<dbReference type="Proteomes" id="UP000694843">
    <property type="component" value="Unplaced"/>
</dbReference>
<protein>
    <submittedName>
        <fullName evidence="5 6">Uncharacterized protein LOC108669140</fullName>
    </submittedName>
</protein>
<feature type="compositionally biased region" description="Basic and acidic residues" evidence="2">
    <location>
        <begin position="199"/>
        <end position="208"/>
    </location>
</feature>
<dbReference type="AlphaFoldDB" id="A0A8B7NEP0"/>
<feature type="chain" id="PRO_5044664375" evidence="3">
    <location>
        <begin position="21"/>
        <end position="218"/>
    </location>
</feature>
<feature type="signal peptide" evidence="3">
    <location>
        <begin position="1"/>
        <end position="20"/>
    </location>
</feature>
<dbReference type="RefSeq" id="XP_018011926.1">
    <property type="nucleotide sequence ID" value="XM_018156437.2"/>
</dbReference>
<sequence length="218" mass="25008">MNRKAFALWMLLGILVVTEALPDKLDDLHDQRESRSDRDDDDDEKRPYSFAWEASRHYHGAPDREHKEERGADGITRGVYRYVDPSLRVQEVIYTADDQGFHVEGTNQPQYTDAQIAERERHAQLFQKIAEEHSKIGSEHALRAAELGYEPQTYDAPINVEYPDGNVDPASLPQFTPVLEKARNLHQDLFERIKAQHARIAAERKTNPADEETGGPYE</sequence>
<evidence type="ECO:0000313" key="4">
    <source>
        <dbReference type="Proteomes" id="UP000694843"/>
    </source>
</evidence>
<dbReference type="OrthoDB" id="6358661at2759"/>
<evidence type="ECO:0000256" key="1">
    <source>
        <dbReference type="PROSITE-ProRule" id="PRU00497"/>
    </source>
</evidence>
<dbReference type="Pfam" id="PF00379">
    <property type="entry name" value="Chitin_bind_4"/>
    <property type="match status" value="1"/>
</dbReference>